<dbReference type="EMBL" id="CAJHNJ030000206">
    <property type="protein sequence ID" value="CAG9137307.1"/>
    <property type="molecule type" value="Genomic_DNA"/>
</dbReference>
<dbReference type="Proteomes" id="UP000653454">
    <property type="component" value="Unassembled WGS sequence"/>
</dbReference>
<name>A0A8S4GC59_PLUXY</name>
<dbReference type="AlphaFoldDB" id="A0A8S4GC59"/>
<evidence type="ECO:0000313" key="3">
    <source>
        <dbReference type="Proteomes" id="UP000653454"/>
    </source>
</evidence>
<accession>A0A8S4GC59</accession>
<feature type="region of interest" description="Disordered" evidence="1">
    <location>
        <begin position="1"/>
        <end position="83"/>
    </location>
</feature>
<proteinExistence type="predicted"/>
<evidence type="ECO:0000313" key="2">
    <source>
        <dbReference type="EMBL" id="CAG9137307.1"/>
    </source>
</evidence>
<protein>
    <submittedName>
        <fullName evidence="2">(diamondback moth) hypothetical protein</fullName>
    </submittedName>
</protein>
<feature type="compositionally biased region" description="Basic and acidic residues" evidence="1">
    <location>
        <begin position="70"/>
        <end position="83"/>
    </location>
</feature>
<evidence type="ECO:0000256" key="1">
    <source>
        <dbReference type="SAM" id="MobiDB-lite"/>
    </source>
</evidence>
<sequence>YLSPQCDSTPDSRRRELVQDGAGTDSGADDGQPDEEAGRVRRTPLMPPAASLQPRDPAGRGARVHHRPVHERGLRTAHTEDEC</sequence>
<gene>
    <name evidence="2" type="ORF">PLXY2_LOCUS15563</name>
</gene>
<reference evidence="2" key="1">
    <citation type="submission" date="2020-11" db="EMBL/GenBank/DDBJ databases">
        <authorList>
            <person name="Whiteford S."/>
        </authorList>
    </citation>
    <scope>NUCLEOTIDE SEQUENCE</scope>
</reference>
<keyword evidence="3" id="KW-1185">Reference proteome</keyword>
<feature type="non-terminal residue" evidence="2">
    <location>
        <position position="1"/>
    </location>
</feature>
<organism evidence="2 3">
    <name type="scientific">Plutella xylostella</name>
    <name type="common">Diamondback moth</name>
    <name type="synonym">Plutella maculipennis</name>
    <dbReference type="NCBI Taxonomy" id="51655"/>
    <lineage>
        <taxon>Eukaryota</taxon>
        <taxon>Metazoa</taxon>
        <taxon>Ecdysozoa</taxon>
        <taxon>Arthropoda</taxon>
        <taxon>Hexapoda</taxon>
        <taxon>Insecta</taxon>
        <taxon>Pterygota</taxon>
        <taxon>Neoptera</taxon>
        <taxon>Endopterygota</taxon>
        <taxon>Lepidoptera</taxon>
        <taxon>Glossata</taxon>
        <taxon>Ditrysia</taxon>
        <taxon>Yponomeutoidea</taxon>
        <taxon>Plutellidae</taxon>
        <taxon>Plutella</taxon>
    </lineage>
</organism>
<comment type="caution">
    <text evidence="2">The sequence shown here is derived from an EMBL/GenBank/DDBJ whole genome shotgun (WGS) entry which is preliminary data.</text>
</comment>